<evidence type="ECO:0000313" key="3">
    <source>
        <dbReference type="EMBL" id="KAI1728605.1"/>
    </source>
</evidence>
<dbReference type="PROSITE" id="PS50174">
    <property type="entry name" value="G_PATCH"/>
    <property type="match status" value="1"/>
</dbReference>
<proteinExistence type="predicted"/>
<protein>
    <submittedName>
        <fullName evidence="3">G-patch domain-containing protein</fullName>
    </submittedName>
</protein>
<gene>
    <name evidence="3" type="ORF">DdX_00800</name>
</gene>
<comment type="caution">
    <text evidence="3">The sequence shown here is derived from an EMBL/GenBank/DDBJ whole genome shotgun (WGS) entry which is preliminary data.</text>
</comment>
<organism evidence="3 4">
    <name type="scientific">Ditylenchus destructor</name>
    <dbReference type="NCBI Taxonomy" id="166010"/>
    <lineage>
        <taxon>Eukaryota</taxon>
        <taxon>Metazoa</taxon>
        <taxon>Ecdysozoa</taxon>
        <taxon>Nematoda</taxon>
        <taxon>Chromadorea</taxon>
        <taxon>Rhabditida</taxon>
        <taxon>Tylenchina</taxon>
        <taxon>Tylenchomorpha</taxon>
        <taxon>Sphaerularioidea</taxon>
        <taxon>Anguinidae</taxon>
        <taxon>Anguininae</taxon>
        <taxon>Ditylenchus</taxon>
    </lineage>
</organism>
<dbReference type="PANTHER" id="PTHR20923:SF1">
    <property type="entry name" value="G PATCH DOMAIN AND ANKYRIN REPEAT-CONTAINING PROTEIN 1"/>
    <property type="match status" value="1"/>
</dbReference>
<dbReference type="Proteomes" id="UP001201812">
    <property type="component" value="Unassembled WGS sequence"/>
</dbReference>
<evidence type="ECO:0000313" key="4">
    <source>
        <dbReference type="Proteomes" id="UP001201812"/>
    </source>
</evidence>
<evidence type="ECO:0000256" key="1">
    <source>
        <dbReference type="PROSITE-ProRule" id="PRU00023"/>
    </source>
</evidence>
<dbReference type="InterPro" id="IPR002110">
    <property type="entry name" value="Ankyrin_rpt"/>
</dbReference>
<dbReference type="PANTHER" id="PTHR20923">
    <property type="entry name" value="BAT4 PROTEIN-RELATED"/>
    <property type="match status" value="1"/>
</dbReference>
<dbReference type="InterPro" id="IPR039146">
    <property type="entry name" value="GPANK1"/>
</dbReference>
<keyword evidence="1" id="KW-0040">ANK repeat</keyword>
<dbReference type="PROSITE" id="PS50088">
    <property type="entry name" value="ANK_REPEAT"/>
    <property type="match status" value="1"/>
</dbReference>
<feature type="domain" description="G-patch" evidence="2">
    <location>
        <begin position="246"/>
        <end position="292"/>
    </location>
</feature>
<dbReference type="Pfam" id="PF01585">
    <property type="entry name" value="G-patch"/>
    <property type="match status" value="1"/>
</dbReference>
<keyword evidence="4" id="KW-1185">Reference proteome</keyword>
<dbReference type="Gene3D" id="1.25.40.20">
    <property type="entry name" value="Ankyrin repeat-containing domain"/>
    <property type="match status" value="1"/>
</dbReference>
<dbReference type="PROSITE" id="PS50297">
    <property type="entry name" value="ANK_REP_REGION"/>
    <property type="match status" value="1"/>
</dbReference>
<dbReference type="EMBL" id="JAKKPZ010000001">
    <property type="protein sequence ID" value="KAI1728605.1"/>
    <property type="molecule type" value="Genomic_DNA"/>
</dbReference>
<feature type="repeat" description="ANK" evidence="1">
    <location>
        <begin position="130"/>
        <end position="162"/>
    </location>
</feature>
<name>A0AAD4NKP5_9BILA</name>
<evidence type="ECO:0000259" key="2">
    <source>
        <dbReference type="PROSITE" id="PS50174"/>
    </source>
</evidence>
<dbReference type="InterPro" id="IPR000467">
    <property type="entry name" value="G_patch_dom"/>
</dbReference>
<dbReference type="SMART" id="SM00443">
    <property type="entry name" value="G_patch"/>
    <property type="match status" value="1"/>
</dbReference>
<dbReference type="Pfam" id="PF12796">
    <property type="entry name" value="Ank_2"/>
    <property type="match status" value="1"/>
</dbReference>
<reference evidence="3" key="1">
    <citation type="submission" date="2022-01" db="EMBL/GenBank/DDBJ databases">
        <title>Genome Sequence Resource for Two Populations of Ditylenchus destructor, the Migratory Endoparasitic Phytonematode.</title>
        <authorList>
            <person name="Zhang H."/>
            <person name="Lin R."/>
            <person name="Xie B."/>
        </authorList>
    </citation>
    <scope>NUCLEOTIDE SEQUENCE</scope>
    <source>
        <strain evidence="3">BazhouSP</strain>
    </source>
</reference>
<dbReference type="InterPro" id="IPR036770">
    <property type="entry name" value="Ankyrin_rpt-contain_sf"/>
</dbReference>
<dbReference type="SMART" id="SM00248">
    <property type="entry name" value="ANK"/>
    <property type="match status" value="3"/>
</dbReference>
<dbReference type="GO" id="GO:0003676">
    <property type="term" value="F:nucleic acid binding"/>
    <property type="evidence" value="ECO:0007669"/>
    <property type="project" value="InterPro"/>
</dbReference>
<dbReference type="AlphaFoldDB" id="A0AAD4NKP5"/>
<sequence>MSHWIDPQKRVTFVAASDNTLFDHETPSTSATSYDTTNAMTGEETREFYESLWLGKPQKQSRELKEAISQQTPITVSQKKPTNQKQARELTNALTERDSLAFLKSASEGDLNTVEQYCSRGIDIEVEDMYKWTALMCAAAAGSKSVTDFLLRQGANIDHEDNSRRTAVSLAMGRGHIGVLEIIERHRAQRDEDSLAEYMDEKCHVNQGYCDICQTRYTGDKHETSMIHMICSGHLPSEGFAYGISQSNKGYRLLKNSGWSETRGLGKSGEGRKYPIKTILKRDLKGLGMDGKDKPRPRVTHFEPYDVRAVEDVKPKRREYFKQLSKRKEREQRLEIKFRRMLNE</sequence>
<accession>A0AAD4NKP5</accession>
<dbReference type="SUPFAM" id="SSF48403">
    <property type="entry name" value="Ankyrin repeat"/>
    <property type="match status" value="1"/>
</dbReference>